<dbReference type="HOGENOM" id="CLU_104785_0_0_1"/>
<organism evidence="2">
    <name type="scientific">Drosophila persimilis</name>
    <name type="common">Fruit fly</name>
    <dbReference type="NCBI Taxonomy" id="7234"/>
    <lineage>
        <taxon>Eukaryota</taxon>
        <taxon>Metazoa</taxon>
        <taxon>Ecdysozoa</taxon>
        <taxon>Arthropoda</taxon>
        <taxon>Hexapoda</taxon>
        <taxon>Insecta</taxon>
        <taxon>Pterygota</taxon>
        <taxon>Neoptera</taxon>
        <taxon>Endopterygota</taxon>
        <taxon>Diptera</taxon>
        <taxon>Brachycera</taxon>
        <taxon>Muscomorpha</taxon>
        <taxon>Ephydroidea</taxon>
        <taxon>Drosophilidae</taxon>
        <taxon>Drosophila</taxon>
        <taxon>Sophophora</taxon>
    </lineage>
</organism>
<name>B4GBR8_DROPE</name>
<dbReference type="Proteomes" id="UP000008744">
    <property type="component" value="Unassembled WGS sequence"/>
</dbReference>
<gene>
    <name evidence="1" type="primary">Dper\GL10494</name>
    <name evidence="1" type="ORF">Dper_GL10494</name>
</gene>
<sequence>MAKFGPITKLAVNIDKGETRISYGNASTRVIYANPSGLAFPGGMMDPSLISDPYLQDNRYRPESFLQRHFSLLAKRLPNLMGITASDSSEVEDPVNKDVVWYAWHSEEVERVEPQRVEFIEWKAPETGTVRIFNRFWHLQNCFAKKRLSHKSESPKCYCLKIKKITDHIKDLIAPELPEYQSVDDASKPHVFDTKIKEVNDLLKQLHDLLELQEQCNRNQLLRTRGDEDTQ</sequence>
<dbReference type="OMA" id="ETRISYG"/>
<protein>
    <submittedName>
        <fullName evidence="1">GL10494</fullName>
    </submittedName>
</protein>
<dbReference type="eggNOG" id="ENOG502TBH8">
    <property type="taxonomic scope" value="Eukaryota"/>
</dbReference>
<dbReference type="PhylomeDB" id="B4GBR8"/>
<accession>B4GBR8</accession>
<evidence type="ECO:0000313" key="2">
    <source>
        <dbReference type="Proteomes" id="UP000008744"/>
    </source>
</evidence>
<reference evidence="1 2" key="1">
    <citation type="journal article" date="2007" name="Nature">
        <title>Evolution of genes and genomes on the Drosophila phylogeny.</title>
        <authorList>
            <consortium name="Drosophila 12 Genomes Consortium"/>
            <person name="Clark A.G."/>
            <person name="Eisen M.B."/>
            <person name="Smith D.R."/>
            <person name="Bergman C.M."/>
            <person name="Oliver B."/>
            <person name="Markow T.A."/>
            <person name="Kaufman T.C."/>
            <person name="Kellis M."/>
            <person name="Gelbart W."/>
            <person name="Iyer V.N."/>
            <person name="Pollard D.A."/>
            <person name="Sackton T.B."/>
            <person name="Larracuente A.M."/>
            <person name="Singh N.D."/>
            <person name="Abad J.P."/>
            <person name="Abt D.N."/>
            <person name="Adryan B."/>
            <person name="Aguade M."/>
            <person name="Akashi H."/>
            <person name="Anderson W.W."/>
            <person name="Aquadro C.F."/>
            <person name="Ardell D.H."/>
            <person name="Arguello R."/>
            <person name="Artieri C.G."/>
            <person name="Barbash D.A."/>
            <person name="Barker D."/>
            <person name="Barsanti P."/>
            <person name="Batterham P."/>
            <person name="Batzoglou S."/>
            <person name="Begun D."/>
            <person name="Bhutkar A."/>
            <person name="Blanco E."/>
            <person name="Bosak S.A."/>
            <person name="Bradley R.K."/>
            <person name="Brand A.D."/>
            <person name="Brent M.R."/>
            <person name="Brooks A.N."/>
            <person name="Brown R.H."/>
            <person name="Butlin R.K."/>
            <person name="Caggese C."/>
            <person name="Calvi B.R."/>
            <person name="Bernardo de Carvalho A."/>
            <person name="Caspi A."/>
            <person name="Castrezana S."/>
            <person name="Celniker S.E."/>
            <person name="Chang J.L."/>
            <person name="Chapple C."/>
            <person name="Chatterji S."/>
            <person name="Chinwalla A."/>
            <person name="Civetta A."/>
            <person name="Clifton S.W."/>
            <person name="Comeron J.M."/>
            <person name="Costello J.C."/>
            <person name="Coyne J.A."/>
            <person name="Daub J."/>
            <person name="David R.G."/>
            <person name="Delcher A.L."/>
            <person name="Delehaunty K."/>
            <person name="Do C.B."/>
            <person name="Ebling H."/>
            <person name="Edwards K."/>
            <person name="Eickbush T."/>
            <person name="Evans J.D."/>
            <person name="Filipski A."/>
            <person name="Findeiss S."/>
            <person name="Freyhult E."/>
            <person name="Fulton L."/>
            <person name="Fulton R."/>
            <person name="Garcia A.C."/>
            <person name="Gardiner A."/>
            <person name="Garfield D.A."/>
            <person name="Garvin B.E."/>
            <person name="Gibson G."/>
            <person name="Gilbert D."/>
            <person name="Gnerre S."/>
            <person name="Godfrey J."/>
            <person name="Good R."/>
            <person name="Gotea V."/>
            <person name="Gravely B."/>
            <person name="Greenberg A.J."/>
            <person name="Griffiths-Jones S."/>
            <person name="Gross S."/>
            <person name="Guigo R."/>
            <person name="Gustafson E.A."/>
            <person name="Haerty W."/>
            <person name="Hahn M.W."/>
            <person name="Halligan D.L."/>
            <person name="Halpern A.L."/>
            <person name="Halter G.M."/>
            <person name="Han M.V."/>
            <person name="Heger A."/>
            <person name="Hillier L."/>
            <person name="Hinrichs A.S."/>
            <person name="Holmes I."/>
            <person name="Hoskins R.A."/>
            <person name="Hubisz M.J."/>
            <person name="Hultmark D."/>
            <person name="Huntley M.A."/>
            <person name="Jaffe D.B."/>
            <person name="Jagadeeshan S."/>
            <person name="Jeck W.R."/>
            <person name="Johnson J."/>
            <person name="Jones C.D."/>
            <person name="Jordan W.C."/>
            <person name="Karpen G.H."/>
            <person name="Kataoka E."/>
            <person name="Keightley P.D."/>
            <person name="Kheradpour P."/>
            <person name="Kirkness E.F."/>
            <person name="Koerich L.B."/>
            <person name="Kristiansen K."/>
            <person name="Kudrna D."/>
            <person name="Kulathinal R.J."/>
            <person name="Kumar S."/>
            <person name="Kwok R."/>
            <person name="Lander E."/>
            <person name="Langley C.H."/>
            <person name="Lapoint R."/>
            <person name="Lazzaro B.P."/>
            <person name="Lee S.J."/>
            <person name="Levesque L."/>
            <person name="Li R."/>
            <person name="Lin C.F."/>
            <person name="Lin M.F."/>
            <person name="Lindblad-Toh K."/>
            <person name="Llopart A."/>
            <person name="Long M."/>
            <person name="Low L."/>
            <person name="Lozovsky E."/>
            <person name="Lu J."/>
            <person name="Luo M."/>
            <person name="Machado C.A."/>
            <person name="Makalowski W."/>
            <person name="Marzo M."/>
            <person name="Matsuda M."/>
            <person name="Matzkin L."/>
            <person name="McAllister B."/>
            <person name="McBride C.S."/>
            <person name="McKernan B."/>
            <person name="McKernan K."/>
            <person name="Mendez-Lago M."/>
            <person name="Minx P."/>
            <person name="Mollenhauer M.U."/>
            <person name="Montooth K."/>
            <person name="Mount S.M."/>
            <person name="Mu X."/>
            <person name="Myers E."/>
            <person name="Negre B."/>
            <person name="Newfeld S."/>
            <person name="Nielsen R."/>
            <person name="Noor M.A."/>
            <person name="O'Grady P."/>
            <person name="Pachter L."/>
            <person name="Papaceit M."/>
            <person name="Parisi M.J."/>
            <person name="Parisi M."/>
            <person name="Parts L."/>
            <person name="Pedersen J.S."/>
            <person name="Pesole G."/>
            <person name="Phillippy A.M."/>
            <person name="Ponting C.P."/>
            <person name="Pop M."/>
            <person name="Porcelli D."/>
            <person name="Powell J.R."/>
            <person name="Prohaska S."/>
            <person name="Pruitt K."/>
            <person name="Puig M."/>
            <person name="Quesneville H."/>
            <person name="Ram K.R."/>
            <person name="Rand D."/>
            <person name="Rasmussen M.D."/>
            <person name="Reed L.K."/>
            <person name="Reenan R."/>
            <person name="Reily A."/>
            <person name="Remington K.A."/>
            <person name="Rieger T.T."/>
            <person name="Ritchie M.G."/>
            <person name="Robin C."/>
            <person name="Rogers Y.H."/>
            <person name="Rohde C."/>
            <person name="Rozas J."/>
            <person name="Rubenfield M.J."/>
            <person name="Ruiz A."/>
            <person name="Russo S."/>
            <person name="Salzberg S.L."/>
            <person name="Sanchez-Gracia A."/>
            <person name="Saranga D.J."/>
            <person name="Sato H."/>
            <person name="Schaeffer S.W."/>
            <person name="Schatz M.C."/>
            <person name="Schlenke T."/>
            <person name="Schwartz R."/>
            <person name="Segarra C."/>
            <person name="Singh R.S."/>
            <person name="Sirot L."/>
            <person name="Sirota M."/>
            <person name="Sisneros N.B."/>
            <person name="Smith C.D."/>
            <person name="Smith T.F."/>
            <person name="Spieth J."/>
            <person name="Stage D.E."/>
            <person name="Stark A."/>
            <person name="Stephan W."/>
            <person name="Strausberg R.L."/>
            <person name="Strempel S."/>
            <person name="Sturgill D."/>
            <person name="Sutton G."/>
            <person name="Sutton G.G."/>
            <person name="Tao W."/>
            <person name="Teichmann S."/>
            <person name="Tobari Y.N."/>
            <person name="Tomimura Y."/>
            <person name="Tsolas J.M."/>
            <person name="Valente V.L."/>
            <person name="Venter E."/>
            <person name="Venter J.C."/>
            <person name="Vicario S."/>
            <person name="Vieira F.G."/>
            <person name="Vilella A.J."/>
            <person name="Villasante A."/>
            <person name="Walenz B."/>
            <person name="Wang J."/>
            <person name="Wasserman M."/>
            <person name="Watts T."/>
            <person name="Wilson D."/>
            <person name="Wilson R.K."/>
            <person name="Wing R.A."/>
            <person name="Wolfner M.F."/>
            <person name="Wong A."/>
            <person name="Wong G.K."/>
            <person name="Wu C.I."/>
            <person name="Wu G."/>
            <person name="Yamamoto D."/>
            <person name="Yang H.P."/>
            <person name="Yang S.P."/>
            <person name="Yorke J.A."/>
            <person name="Yoshida K."/>
            <person name="Zdobnov E."/>
            <person name="Zhang P."/>
            <person name="Zhang Y."/>
            <person name="Zimin A.V."/>
            <person name="Baldwin J."/>
            <person name="Abdouelleil A."/>
            <person name="Abdulkadir J."/>
            <person name="Abebe A."/>
            <person name="Abera B."/>
            <person name="Abreu J."/>
            <person name="Acer S.C."/>
            <person name="Aftuck L."/>
            <person name="Alexander A."/>
            <person name="An P."/>
            <person name="Anderson E."/>
            <person name="Anderson S."/>
            <person name="Arachi H."/>
            <person name="Azer M."/>
            <person name="Bachantsang P."/>
            <person name="Barry A."/>
            <person name="Bayul T."/>
            <person name="Berlin A."/>
            <person name="Bessette D."/>
            <person name="Bloom T."/>
            <person name="Blye J."/>
            <person name="Boguslavskiy L."/>
            <person name="Bonnet C."/>
            <person name="Boukhgalter B."/>
            <person name="Bourzgui I."/>
            <person name="Brown A."/>
            <person name="Cahill P."/>
            <person name="Channer S."/>
            <person name="Cheshatsang Y."/>
            <person name="Chuda L."/>
            <person name="Citroen M."/>
            <person name="Collymore A."/>
            <person name="Cooke P."/>
            <person name="Costello M."/>
            <person name="D'Aco K."/>
            <person name="Daza R."/>
            <person name="De Haan G."/>
            <person name="DeGray S."/>
            <person name="DeMaso C."/>
            <person name="Dhargay N."/>
            <person name="Dooley K."/>
            <person name="Dooley E."/>
            <person name="Doricent M."/>
            <person name="Dorje P."/>
            <person name="Dorjee K."/>
            <person name="Dupes A."/>
            <person name="Elong R."/>
            <person name="Falk J."/>
            <person name="Farina A."/>
            <person name="Faro S."/>
            <person name="Ferguson D."/>
            <person name="Fisher S."/>
            <person name="Foley C.D."/>
            <person name="Franke A."/>
            <person name="Friedrich D."/>
            <person name="Gadbois L."/>
            <person name="Gearin G."/>
            <person name="Gearin C.R."/>
            <person name="Giannoukos G."/>
            <person name="Goode T."/>
            <person name="Graham J."/>
            <person name="Grandbois E."/>
            <person name="Grewal S."/>
            <person name="Gyaltsen K."/>
            <person name="Hafez N."/>
            <person name="Hagos B."/>
            <person name="Hall J."/>
            <person name="Henson C."/>
            <person name="Hollinger A."/>
            <person name="Honan T."/>
            <person name="Huard M.D."/>
            <person name="Hughes L."/>
            <person name="Hurhula B."/>
            <person name="Husby M.E."/>
            <person name="Kamat A."/>
            <person name="Kanga B."/>
            <person name="Kashin S."/>
            <person name="Khazanovich D."/>
            <person name="Kisner P."/>
            <person name="Lance K."/>
            <person name="Lara M."/>
            <person name="Lee W."/>
            <person name="Lennon N."/>
            <person name="Letendre F."/>
            <person name="LeVine R."/>
            <person name="Lipovsky A."/>
            <person name="Liu X."/>
            <person name="Liu J."/>
            <person name="Liu S."/>
            <person name="Lokyitsang T."/>
            <person name="Lokyitsang Y."/>
            <person name="Lubonja R."/>
            <person name="Lui A."/>
            <person name="MacDonald P."/>
            <person name="Magnisalis V."/>
            <person name="Maru K."/>
            <person name="Matthews C."/>
            <person name="McCusker W."/>
            <person name="McDonough S."/>
            <person name="Mehta T."/>
            <person name="Meldrim J."/>
            <person name="Meneus L."/>
            <person name="Mihai O."/>
            <person name="Mihalev A."/>
            <person name="Mihova T."/>
            <person name="Mittelman R."/>
            <person name="Mlenga V."/>
            <person name="Montmayeur A."/>
            <person name="Mulrain L."/>
            <person name="Navidi A."/>
            <person name="Naylor J."/>
            <person name="Negash T."/>
            <person name="Nguyen T."/>
            <person name="Nguyen N."/>
            <person name="Nicol R."/>
            <person name="Norbu C."/>
            <person name="Norbu N."/>
            <person name="Novod N."/>
            <person name="O'Neill B."/>
            <person name="Osman S."/>
            <person name="Markiewicz E."/>
            <person name="Oyono O.L."/>
            <person name="Patti C."/>
            <person name="Phunkhang P."/>
            <person name="Pierre F."/>
            <person name="Priest M."/>
            <person name="Raghuraman S."/>
            <person name="Rege F."/>
            <person name="Reyes R."/>
            <person name="Rise C."/>
            <person name="Rogov P."/>
            <person name="Ross K."/>
            <person name="Ryan E."/>
            <person name="Settipalli S."/>
            <person name="Shea T."/>
            <person name="Sherpa N."/>
            <person name="Shi L."/>
            <person name="Shih D."/>
            <person name="Sparrow T."/>
            <person name="Spaulding J."/>
            <person name="Stalker J."/>
            <person name="Stange-Thomann N."/>
            <person name="Stavropoulos S."/>
            <person name="Stone C."/>
            <person name="Strader C."/>
            <person name="Tesfaye S."/>
            <person name="Thomson T."/>
            <person name="Thoulutsang Y."/>
            <person name="Thoulutsang D."/>
            <person name="Topham K."/>
            <person name="Topping I."/>
            <person name="Tsamla T."/>
            <person name="Vassiliev H."/>
            <person name="Vo A."/>
            <person name="Wangchuk T."/>
            <person name="Wangdi T."/>
            <person name="Weiand M."/>
            <person name="Wilkinson J."/>
            <person name="Wilson A."/>
            <person name="Yadav S."/>
            <person name="Young G."/>
            <person name="Yu Q."/>
            <person name="Zembek L."/>
            <person name="Zhong D."/>
            <person name="Zimmer A."/>
            <person name="Zwirko Z."/>
            <person name="Jaffe D.B."/>
            <person name="Alvarez P."/>
            <person name="Brockman W."/>
            <person name="Butler J."/>
            <person name="Chin C."/>
            <person name="Gnerre S."/>
            <person name="Grabherr M."/>
            <person name="Kleber M."/>
            <person name="Mauceli E."/>
            <person name="MacCallum I."/>
        </authorList>
    </citation>
    <scope>NUCLEOTIDE SEQUENCE [LARGE SCALE GENOMIC DNA]</scope>
    <source>
        <strain evidence="2">MSH-3 / Tucson 14011-0111.49</strain>
    </source>
</reference>
<dbReference type="AlphaFoldDB" id="B4GBR8"/>
<keyword evidence="2" id="KW-1185">Reference proteome</keyword>
<dbReference type="EMBL" id="CH479181">
    <property type="protein sequence ID" value="EDW32326.1"/>
    <property type="molecule type" value="Genomic_DNA"/>
</dbReference>
<evidence type="ECO:0000313" key="1">
    <source>
        <dbReference type="EMBL" id="EDW32326.1"/>
    </source>
</evidence>
<proteinExistence type="predicted"/>